<dbReference type="Gene3D" id="3.30.40.10">
    <property type="entry name" value="Zinc/RING finger domain, C3HC4 (zinc finger)"/>
    <property type="match status" value="1"/>
</dbReference>
<dbReference type="SUPFAM" id="SSF57850">
    <property type="entry name" value="RING/U-box"/>
    <property type="match status" value="1"/>
</dbReference>
<dbReference type="GO" id="GO:0016567">
    <property type="term" value="P:protein ubiquitination"/>
    <property type="evidence" value="ECO:0007669"/>
    <property type="project" value="InterPro"/>
</dbReference>
<dbReference type="Pfam" id="PF13639">
    <property type="entry name" value="zf-RING_2"/>
    <property type="match status" value="1"/>
</dbReference>
<keyword evidence="2" id="KW-1133">Transmembrane helix</keyword>
<reference evidence="4 5" key="1">
    <citation type="journal article" date="2023" name="Hortic Res">
        <title>Pangenome of water caltrop reveals structural variations and asymmetric subgenome divergence after allopolyploidization.</title>
        <authorList>
            <person name="Zhang X."/>
            <person name="Chen Y."/>
            <person name="Wang L."/>
            <person name="Yuan Y."/>
            <person name="Fang M."/>
            <person name="Shi L."/>
            <person name="Lu R."/>
            <person name="Comes H.P."/>
            <person name="Ma Y."/>
            <person name="Chen Y."/>
            <person name="Huang G."/>
            <person name="Zhou Y."/>
            <person name="Zheng Z."/>
            <person name="Qiu Y."/>
        </authorList>
    </citation>
    <scope>NUCLEOTIDE SEQUENCE [LARGE SCALE GENOMIC DNA]</scope>
    <source>
        <strain evidence="4">F231</strain>
    </source>
</reference>
<accession>A0AAN7LYZ1</accession>
<dbReference type="EMBL" id="JAXQNO010000005">
    <property type="protein sequence ID" value="KAK4798853.1"/>
    <property type="molecule type" value="Genomic_DNA"/>
</dbReference>
<dbReference type="GO" id="GO:0016740">
    <property type="term" value="F:transferase activity"/>
    <property type="evidence" value="ECO:0007669"/>
    <property type="project" value="InterPro"/>
</dbReference>
<dbReference type="PANTHER" id="PTHR46592">
    <property type="entry name" value="RING-H2 FINGER PROTEIN ATL67"/>
    <property type="match status" value="1"/>
</dbReference>
<keyword evidence="5" id="KW-1185">Reference proteome</keyword>
<gene>
    <name evidence="4" type="ORF">SAY86_031179</name>
</gene>
<dbReference type="InterPro" id="IPR044289">
    <property type="entry name" value="ATL67-70"/>
</dbReference>
<keyword evidence="2" id="KW-0812">Transmembrane</keyword>
<keyword evidence="1" id="KW-0863">Zinc-finger</keyword>
<protein>
    <recommendedName>
        <fullName evidence="3">RING-type domain-containing protein</fullName>
    </recommendedName>
</protein>
<dbReference type="PROSITE" id="PS50089">
    <property type="entry name" value="ZF_RING_2"/>
    <property type="match status" value="1"/>
</dbReference>
<dbReference type="GO" id="GO:0008270">
    <property type="term" value="F:zinc ion binding"/>
    <property type="evidence" value="ECO:0007669"/>
    <property type="project" value="UniProtKB-KW"/>
</dbReference>
<feature type="domain" description="RING-type" evidence="3">
    <location>
        <begin position="95"/>
        <end position="137"/>
    </location>
</feature>
<comment type="caution">
    <text evidence="4">The sequence shown here is derived from an EMBL/GenBank/DDBJ whole genome shotgun (WGS) entry which is preliminary data.</text>
</comment>
<evidence type="ECO:0000256" key="1">
    <source>
        <dbReference type="PROSITE-ProRule" id="PRU00175"/>
    </source>
</evidence>
<sequence length="159" mass="16814">MSTADPTVVSAAGVSLGYGIAIAVSILVLISTIMMASYACVRINASAFRTARDEPAAALPPTAVVVGLEGPAVESLPKIVLGESKRLPKPNNGPCSICLSEYKPRDTVRCVPECNHCFHAECVDAWLRMSGTCPMCRSSPAPTMSTPLSELVPLAFHRR</sequence>
<dbReference type="PANTHER" id="PTHR46592:SF14">
    <property type="entry name" value="RING-TYPE DOMAIN-CONTAINING PROTEIN"/>
    <property type="match status" value="1"/>
</dbReference>
<evidence type="ECO:0000313" key="4">
    <source>
        <dbReference type="EMBL" id="KAK4798853.1"/>
    </source>
</evidence>
<keyword evidence="2" id="KW-0472">Membrane</keyword>
<name>A0AAN7LYZ1_TRANT</name>
<evidence type="ECO:0000313" key="5">
    <source>
        <dbReference type="Proteomes" id="UP001346149"/>
    </source>
</evidence>
<keyword evidence="1" id="KW-0862">Zinc</keyword>
<keyword evidence="1" id="KW-0479">Metal-binding</keyword>
<dbReference type="SMART" id="SM00184">
    <property type="entry name" value="RING"/>
    <property type="match status" value="1"/>
</dbReference>
<organism evidence="4 5">
    <name type="scientific">Trapa natans</name>
    <name type="common">Water chestnut</name>
    <dbReference type="NCBI Taxonomy" id="22666"/>
    <lineage>
        <taxon>Eukaryota</taxon>
        <taxon>Viridiplantae</taxon>
        <taxon>Streptophyta</taxon>
        <taxon>Embryophyta</taxon>
        <taxon>Tracheophyta</taxon>
        <taxon>Spermatophyta</taxon>
        <taxon>Magnoliopsida</taxon>
        <taxon>eudicotyledons</taxon>
        <taxon>Gunneridae</taxon>
        <taxon>Pentapetalae</taxon>
        <taxon>rosids</taxon>
        <taxon>malvids</taxon>
        <taxon>Myrtales</taxon>
        <taxon>Lythraceae</taxon>
        <taxon>Trapa</taxon>
    </lineage>
</organism>
<dbReference type="AlphaFoldDB" id="A0AAN7LYZ1"/>
<dbReference type="InterPro" id="IPR013083">
    <property type="entry name" value="Znf_RING/FYVE/PHD"/>
</dbReference>
<dbReference type="InterPro" id="IPR001841">
    <property type="entry name" value="Znf_RING"/>
</dbReference>
<feature type="transmembrane region" description="Helical" evidence="2">
    <location>
        <begin position="20"/>
        <end position="41"/>
    </location>
</feature>
<evidence type="ECO:0000256" key="2">
    <source>
        <dbReference type="SAM" id="Phobius"/>
    </source>
</evidence>
<proteinExistence type="predicted"/>
<dbReference type="CDD" id="cd16461">
    <property type="entry name" value="RING-H2_EL5-like"/>
    <property type="match status" value="1"/>
</dbReference>
<dbReference type="Proteomes" id="UP001346149">
    <property type="component" value="Unassembled WGS sequence"/>
</dbReference>
<evidence type="ECO:0000259" key="3">
    <source>
        <dbReference type="PROSITE" id="PS50089"/>
    </source>
</evidence>